<dbReference type="GO" id="GO:0016757">
    <property type="term" value="F:glycosyltransferase activity"/>
    <property type="evidence" value="ECO:0007669"/>
    <property type="project" value="UniProtKB-KW"/>
</dbReference>
<evidence type="ECO:0000256" key="2">
    <source>
        <dbReference type="ARBA" id="ARBA00022679"/>
    </source>
</evidence>
<evidence type="ECO:0000313" key="5">
    <source>
        <dbReference type="EMBL" id="KXY51462.1"/>
    </source>
</evidence>
<dbReference type="SUPFAM" id="SSF52949">
    <property type="entry name" value="Macro domain-like"/>
    <property type="match status" value="1"/>
</dbReference>
<evidence type="ECO:0000256" key="1">
    <source>
        <dbReference type="ARBA" id="ARBA00022676"/>
    </source>
</evidence>
<accession>A0A9X0MKD3</accession>
<sequence>MNILVKRGNITDFHTEVDVIVNAWNRNFIPYWILLPHGVSKAIKKKAGLKPFNEVQRKGLLSLGEAVLTSAGKLNCKGIIHVAGIGMLWNSSEKAIRLSVKNALGLCIKHSFTSIAVPLIGCGAGKFSEEKCMEIIYEECTAFSGDLNVIIVQYE</sequence>
<dbReference type="PANTHER" id="PTHR14453">
    <property type="entry name" value="PARP/ZINC FINGER CCCH TYPE DOMAIN CONTAINING PROTEIN"/>
    <property type="match status" value="1"/>
</dbReference>
<dbReference type="InterPro" id="IPR043472">
    <property type="entry name" value="Macro_dom-like"/>
</dbReference>
<dbReference type="Pfam" id="PF01661">
    <property type="entry name" value="Macro"/>
    <property type="match status" value="1"/>
</dbReference>
<evidence type="ECO:0000256" key="3">
    <source>
        <dbReference type="ARBA" id="ARBA00023027"/>
    </source>
</evidence>
<name>A0A9X0MKD3_BACCE</name>
<organism evidence="5 6">
    <name type="scientific">Bacillus cereus</name>
    <dbReference type="NCBI Taxonomy" id="1396"/>
    <lineage>
        <taxon>Bacteria</taxon>
        <taxon>Bacillati</taxon>
        <taxon>Bacillota</taxon>
        <taxon>Bacilli</taxon>
        <taxon>Bacillales</taxon>
        <taxon>Bacillaceae</taxon>
        <taxon>Bacillus</taxon>
        <taxon>Bacillus cereus group</taxon>
    </lineage>
</organism>
<keyword evidence="2" id="KW-0808">Transferase</keyword>
<gene>
    <name evidence="5" type="ORF">AT268_33875</name>
</gene>
<dbReference type="EMBL" id="LOMO01000001">
    <property type="protein sequence ID" value="KXY51462.1"/>
    <property type="molecule type" value="Genomic_DNA"/>
</dbReference>
<evidence type="ECO:0000259" key="4">
    <source>
        <dbReference type="PROSITE" id="PS51154"/>
    </source>
</evidence>
<dbReference type="GO" id="GO:0010629">
    <property type="term" value="P:negative regulation of gene expression"/>
    <property type="evidence" value="ECO:0007669"/>
    <property type="project" value="TreeGrafter"/>
</dbReference>
<dbReference type="PANTHER" id="PTHR14453:SF67">
    <property type="entry name" value="POLY [ADP-RIBOSE] POLYMERASE"/>
    <property type="match status" value="1"/>
</dbReference>
<dbReference type="GO" id="GO:0003714">
    <property type="term" value="F:transcription corepressor activity"/>
    <property type="evidence" value="ECO:0007669"/>
    <property type="project" value="TreeGrafter"/>
</dbReference>
<dbReference type="GO" id="GO:0005737">
    <property type="term" value="C:cytoplasm"/>
    <property type="evidence" value="ECO:0007669"/>
    <property type="project" value="TreeGrafter"/>
</dbReference>
<dbReference type="InterPro" id="IPR052056">
    <property type="entry name" value="Mono-ARTD/PARP"/>
</dbReference>
<feature type="domain" description="Macro" evidence="4">
    <location>
        <begin position="1"/>
        <end position="155"/>
    </location>
</feature>
<reference evidence="5 6" key="1">
    <citation type="submission" date="2015-12" db="EMBL/GenBank/DDBJ databases">
        <title>Bacillus cereus Group isolate.</title>
        <authorList>
            <person name="Kovac J."/>
        </authorList>
    </citation>
    <scope>NUCLEOTIDE SEQUENCE [LARGE SCALE GENOMIC DNA]</scope>
    <source>
        <strain evidence="5 6">FSL K6-0073</strain>
    </source>
</reference>
<dbReference type="InterPro" id="IPR002589">
    <property type="entry name" value="Macro_dom"/>
</dbReference>
<dbReference type="AlphaFoldDB" id="A0A9X0MKD3"/>
<protein>
    <submittedName>
        <fullName evidence="5">Appr-1-p processing protein</fullName>
    </submittedName>
</protein>
<dbReference type="SMART" id="SM00506">
    <property type="entry name" value="A1pp"/>
    <property type="match status" value="1"/>
</dbReference>
<proteinExistence type="predicted"/>
<keyword evidence="3" id="KW-0520">NAD</keyword>
<dbReference type="Proteomes" id="UP000075476">
    <property type="component" value="Unassembled WGS sequence"/>
</dbReference>
<dbReference type="Gene3D" id="3.40.220.10">
    <property type="entry name" value="Leucine Aminopeptidase, subunit E, domain 1"/>
    <property type="match status" value="1"/>
</dbReference>
<dbReference type="PROSITE" id="PS51154">
    <property type="entry name" value="MACRO"/>
    <property type="match status" value="1"/>
</dbReference>
<dbReference type="RefSeq" id="WP_061662792.1">
    <property type="nucleotide sequence ID" value="NZ_LOMO01000001.1"/>
</dbReference>
<evidence type="ECO:0000313" key="6">
    <source>
        <dbReference type="Proteomes" id="UP000075476"/>
    </source>
</evidence>
<keyword evidence="1" id="KW-0328">Glycosyltransferase</keyword>
<comment type="caution">
    <text evidence="5">The sequence shown here is derived from an EMBL/GenBank/DDBJ whole genome shotgun (WGS) entry which is preliminary data.</text>
</comment>